<reference evidence="8" key="2">
    <citation type="submission" date="2013-10" db="EMBL/GenBank/DDBJ databases">
        <authorList>
            <person name="Aslett M."/>
        </authorList>
    </citation>
    <scope>NUCLEOTIDE SEQUENCE [LARGE SCALE GENOMIC DNA]</scope>
    <source>
        <strain evidence="8">Houghton</strain>
    </source>
</reference>
<reference evidence="8" key="1">
    <citation type="submission" date="2013-10" db="EMBL/GenBank/DDBJ databases">
        <title>Genomic analysis of the causative agents of coccidiosis in chickens.</title>
        <authorList>
            <person name="Reid A.J."/>
            <person name="Blake D."/>
            <person name="Billington K."/>
            <person name="Browne H."/>
            <person name="Dunn M."/>
            <person name="Hung S."/>
            <person name="Kawahara F."/>
            <person name="Miranda-Saavedra D."/>
            <person name="Mourier T."/>
            <person name="Nagra H."/>
            <person name="Otto T.D."/>
            <person name="Rawlings N."/>
            <person name="Sanchez A."/>
            <person name="Sanders M."/>
            <person name="Subramaniam C."/>
            <person name="Tay Y."/>
            <person name="Dear P."/>
            <person name="Doerig C."/>
            <person name="Gruber A."/>
            <person name="Parkinson J."/>
            <person name="Shirley M."/>
            <person name="Wan K.L."/>
            <person name="Berriman M."/>
            <person name="Tomley F."/>
            <person name="Pain A."/>
        </authorList>
    </citation>
    <scope>NUCLEOTIDE SEQUENCE [LARGE SCALE GENOMIC DNA]</scope>
    <source>
        <strain evidence="8">Houghton</strain>
    </source>
</reference>
<gene>
    <name evidence="8" type="ORF">ETH_00030700</name>
</gene>
<organism evidence="8 9">
    <name type="scientific">Eimeria tenella</name>
    <name type="common">Coccidian parasite</name>
    <dbReference type="NCBI Taxonomy" id="5802"/>
    <lineage>
        <taxon>Eukaryota</taxon>
        <taxon>Sar</taxon>
        <taxon>Alveolata</taxon>
        <taxon>Apicomplexa</taxon>
        <taxon>Conoidasida</taxon>
        <taxon>Coccidia</taxon>
        <taxon>Eucoccidiorida</taxon>
        <taxon>Eimeriorina</taxon>
        <taxon>Eimeriidae</taxon>
        <taxon>Eimeria</taxon>
    </lineage>
</organism>
<comment type="similarity">
    <text evidence="2 6">Belongs to the YIP1 family.</text>
</comment>
<dbReference type="InterPro" id="IPR045231">
    <property type="entry name" value="Yip1/4-like"/>
</dbReference>
<dbReference type="GO" id="GO:0005802">
    <property type="term" value="C:trans-Golgi network"/>
    <property type="evidence" value="ECO:0007669"/>
    <property type="project" value="TreeGrafter"/>
</dbReference>
<dbReference type="OMA" id="VMAMFGW"/>
<dbReference type="OrthoDB" id="411251at2759"/>
<evidence type="ECO:0000256" key="1">
    <source>
        <dbReference type="ARBA" id="ARBA00004141"/>
    </source>
</evidence>
<sequence>MQPAHAGGDLNYFSPSASSSSSYSSSSSELKLDEPVRETIKRDLLSVWSKMTYVLRPKSVEEAGAGLRDWELWGPLLLCICLSVLLYFSASGGPAAAAAAAAAAEERQFAFALVYVFLVCGASVVTLNAQLLGSPISFFQSLCVLGYCLFPLTAAAAANLLLLLGAPRGCRLCTVLPALFWAFRVAAAFLQPLTNPKRKLLAVYPVLLFYVTISAIICAV</sequence>
<evidence type="ECO:0000259" key="7">
    <source>
        <dbReference type="Pfam" id="PF04893"/>
    </source>
</evidence>
<name>U6KHP2_EIMTE</name>
<keyword evidence="9" id="KW-1185">Reference proteome</keyword>
<dbReference type="Pfam" id="PF04893">
    <property type="entry name" value="Yip1"/>
    <property type="match status" value="1"/>
</dbReference>
<evidence type="ECO:0000313" key="8">
    <source>
        <dbReference type="EMBL" id="CDJ37444.1"/>
    </source>
</evidence>
<dbReference type="PANTHER" id="PTHR21236:SF1">
    <property type="entry name" value="PROTEIN YIPF6"/>
    <property type="match status" value="1"/>
</dbReference>
<dbReference type="GO" id="GO:0006888">
    <property type="term" value="P:endoplasmic reticulum to Golgi vesicle-mediated transport"/>
    <property type="evidence" value="ECO:0007669"/>
    <property type="project" value="InterPro"/>
</dbReference>
<accession>U6KHP2</accession>
<dbReference type="VEuPathDB" id="ToxoDB:ETH2_0208800"/>
<evidence type="ECO:0000256" key="4">
    <source>
        <dbReference type="ARBA" id="ARBA00022989"/>
    </source>
</evidence>
<dbReference type="VEuPathDB" id="ToxoDB:ETH_00030700"/>
<dbReference type="EMBL" id="HG673763">
    <property type="protein sequence ID" value="CDJ37444.1"/>
    <property type="molecule type" value="Genomic_DNA"/>
</dbReference>
<keyword evidence="4 6" id="KW-1133">Transmembrane helix</keyword>
<comment type="subcellular location">
    <subcellularLocation>
        <location evidence="6">Golgi apparatus membrane</location>
        <topology evidence="6">Multi-pass membrane protein</topology>
    </subcellularLocation>
    <subcellularLocation>
        <location evidence="1">Membrane</location>
        <topology evidence="1">Multi-pass membrane protein</topology>
    </subcellularLocation>
</comment>
<keyword evidence="5 6" id="KW-0472">Membrane</keyword>
<dbReference type="Proteomes" id="UP000030747">
    <property type="component" value="Unassembled WGS sequence"/>
</dbReference>
<dbReference type="AlphaFoldDB" id="U6KHP2"/>
<feature type="transmembrane region" description="Helical" evidence="6">
    <location>
        <begin position="172"/>
        <end position="190"/>
    </location>
</feature>
<keyword evidence="3 6" id="KW-0812">Transmembrane</keyword>
<evidence type="ECO:0000256" key="6">
    <source>
        <dbReference type="RuleBase" id="RU361264"/>
    </source>
</evidence>
<evidence type="ECO:0000256" key="2">
    <source>
        <dbReference type="ARBA" id="ARBA00010596"/>
    </source>
</evidence>
<evidence type="ECO:0000313" key="9">
    <source>
        <dbReference type="Proteomes" id="UP000030747"/>
    </source>
</evidence>
<evidence type="ECO:0000256" key="3">
    <source>
        <dbReference type="ARBA" id="ARBA00022692"/>
    </source>
</evidence>
<dbReference type="InterPro" id="IPR006977">
    <property type="entry name" value="Yip1_dom"/>
</dbReference>
<evidence type="ECO:0000256" key="5">
    <source>
        <dbReference type="ARBA" id="ARBA00023136"/>
    </source>
</evidence>
<dbReference type="GO" id="GO:0000139">
    <property type="term" value="C:Golgi membrane"/>
    <property type="evidence" value="ECO:0007669"/>
    <property type="project" value="UniProtKB-SubCell"/>
</dbReference>
<feature type="transmembrane region" description="Helical" evidence="6">
    <location>
        <begin position="72"/>
        <end position="97"/>
    </location>
</feature>
<proteinExistence type="inferred from homology"/>
<feature type="transmembrane region" description="Helical" evidence="6">
    <location>
        <begin position="202"/>
        <end position="219"/>
    </location>
</feature>
<dbReference type="PANTHER" id="PTHR21236">
    <property type="entry name" value="GOLGI MEMBRANE PROTEIN YIP1"/>
    <property type="match status" value="1"/>
</dbReference>
<feature type="transmembrane region" description="Helical" evidence="6">
    <location>
        <begin position="109"/>
        <end position="132"/>
    </location>
</feature>
<feature type="transmembrane region" description="Helical" evidence="6">
    <location>
        <begin position="138"/>
        <end position="165"/>
    </location>
</feature>
<feature type="domain" description="Yip1" evidence="7">
    <location>
        <begin position="68"/>
        <end position="216"/>
    </location>
</feature>
<protein>
    <recommendedName>
        <fullName evidence="6">Protein YIPF</fullName>
    </recommendedName>
</protein>
<dbReference type="GeneID" id="25255216"/>
<dbReference type="RefSeq" id="XP_013228282.1">
    <property type="nucleotide sequence ID" value="XM_013372828.1"/>
</dbReference>